<keyword evidence="4 8" id="KW-0479">Metal-binding</keyword>
<dbReference type="InterPro" id="IPR018338">
    <property type="entry name" value="Carbonic_anhydrase_a-class_CS"/>
</dbReference>
<name>A0AAF3EIJ2_9BILA</name>
<evidence type="ECO:0000256" key="7">
    <source>
        <dbReference type="ARBA" id="ARBA00048348"/>
    </source>
</evidence>
<dbReference type="SUPFAM" id="SSF51069">
    <property type="entry name" value="Carbonic anhydrase"/>
    <property type="match status" value="1"/>
</dbReference>
<sequence>MHAHWGSPDQNGSEHVIDGIQYPMELHFVHYNKKKYSTFSGSIGQPGGIAVIAVLVQIGQNNVEFEKISTLLVAHRIKRDTDSGEDGKANGSGETFQLPTIITNIINGLEKLFDFRKLLPDSLDYFAYEGGLTTGNYEKCVQWIVLRNSITISKEQIDTLHGVSAANFRPLQPLLGETKLERNFR</sequence>
<dbReference type="InterPro" id="IPR001148">
    <property type="entry name" value="CA_dom"/>
</dbReference>
<evidence type="ECO:0000256" key="8">
    <source>
        <dbReference type="RuleBase" id="RU367011"/>
    </source>
</evidence>
<comment type="function">
    <text evidence="1 8">Reversible hydration of carbon dioxide.</text>
</comment>
<organism evidence="10 11">
    <name type="scientific">Mesorhabditis belari</name>
    <dbReference type="NCBI Taxonomy" id="2138241"/>
    <lineage>
        <taxon>Eukaryota</taxon>
        <taxon>Metazoa</taxon>
        <taxon>Ecdysozoa</taxon>
        <taxon>Nematoda</taxon>
        <taxon>Chromadorea</taxon>
        <taxon>Rhabditida</taxon>
        <taxon>Rhabditina</taxon>
        <taxon>Rhabditomorpha</taxon>
        <taxon>Rhabditoidea</taxon>
        <taxon>Rhabditidae</taxon>
        <taxon>Mesorhabditinae</taxon>
        <taxon>Mesorhabditis</taxon>
    </lineage>
</organism>
<keyword evidence="5 8" id="KW-0862">Zinc</keyword>
<evidence type="ECO:0000256" key="2">
    <source>
        <dbReference type="ARBA" id="ARBA00010718"/>
    </source>
</evidence>
<dbReference type="InterPro" id="IPR023561">
    <property type="entry name" value="Carbonic_anhydrase_a-class"/>
</dbReference>
<dbReference type="GO" id="GO:0004089">
    <property type="term" value="F:carbonate dehydratase activity"/>
    <property type="evidence" value="ECO:0007669"/>
    <property type="project" value="UniProtKB-UniRule"/>
</dbReference>
<comment type="cofactor">
    <cofactor evidence="8">
        <name>Zn(2+)</name>
        <dbReference type="ChEBI" id="CHEBI:29105"/>
    </cofactor>
</comment>
<evidence type="ECO:0000256" key="1">
    <source>
        <dbReference type="ARBA" id="ARBA00002904"/>
    </source>
</evidence>
<dbReference type="AlphaFoldDB" id="A0AAF3EIJ2"/>
<dbReference type="PANTHER" id="PTHR18952:SF265">
    <property type="entry name" value="CARBONIC ANHYDRASE"/>
    <property type="match status" value="1"/>
</dbReference>
<comment type="catalytic activity">
    <reaction evidence="7 8">
        <text>hydrogencarbonate + H(+) = CO2 + H2O</text>
        <dbReference type="Rhea" id="RHEA:10748"/>
        <dbReference type="ChEBI" id="CHEBI:15377"/>
        <dbReference type="ChEBI" id="CHEBI:15378"/>
        <dbReference type="ChEBI" id="CHEBI:16526"/>
        <dbReference type="ChEBI" id="CHEBI:17544"/>
        <dbReference type="EC" id="4.2.1.1"/>
    </reaction>
</comment>
<dbReference type="EC" id="4.2.1.1" evidence="3 8"/>
<dbReference type="PANTHER" id="PTHR18952">
    <property type="entry name" value="CARBONIC ANHYDRASE"/>
    <property type="match status" value="1"/>
</dbReference>
<dbReference type="PROSITE" id="PS00162">
    <property type="entry name" value="ALPHA_CA_1"/>
    <property type="match status" value="1"/>
</dbReference>
<dbReference type="SMART" id="SM01057">
    <property type="entry name" value="Carb_anhydrase"/>
    <property type="match status" value="1"/>
</dbReference>
<evidence type="ECO:0000256" key="4">
    <source>
        <dbReference type="ARBA" id="ARBA00022723"/>
    </source>
</evidence>
<comment type="similarity">
    <text evidence="2 8">Belongs to the alpha-carbonic anhydrase family.</text>
</comment>
<evidence type="ECO:0000256" key="3">
    <source>
        <dbReference type="ARBA" id="ARBA00012925"/>
    </source>
</evidence>
<keyword evidence="6 8" id="KW-0456">Lyase</keyword>
<dbReference type="CDD" id="cd00326">
    <property type="entry name" value="alpha_CA"/>
    <property type="match status" value="1"/>
</dbReference>
<evidence type="ECO:0000256" key="6">
    <source>
        <dbReference type="ARBA" id="ARBA00023239"/>
    </source>
</evidence>
<evidence type="ECO:0000313" key="11">
    <source>
        <dbReference type="WBParaSite" id="MBELARI_LOCUS13826"/>
    </source>
</evidence>
<dbReference type="Proteomes" id="UP000887575">
    <property type="component" value="Unassembled WGS sequence"/>
</dbReference>
<accession>A0AAF3EIJ2</accession>
<evidence type="ECO:0000256" key="5">
    <source>
        <dbReference type="ARBA" id="ARBA00022833"/>
    </source>
</evidence>
<reference evidence="11" key="1">
    <citation type="submission" date="2024-02" db="UniProtKB">
        <authorList>
            <consortium name="WormBaseParasite"/>
        </authorList>
    </citation>
    <scope>IDENTIFICATION</scope>
</reference>
<dbReference type="Pfam" id="PF00194">
    <property type="entry name" value="Carb_anhydrase"/>
    <property type="match status" value="1"/>
</dbReference>
<proteinExistence type="inferred from homology"/>
<protein>
    <recommendedName>
        <fullName evidence="3 8">Carbonic anhydrase</fullName>
        <ecNumber evidence="3 8">4.2.1.1</ecNumber>
    </recommendedName>
</protein>
<feature type="domain" description="Alpha-carbonic anhydrase" evidence="9">
    <location>
        <begin position="1"/>
        <end position="185"/>
    </location>
</feature>
<dbReference type="PROSITE" id="PS51144">
    <property type="entry name" value="ALPHA_CA_2"/>
    <property type="match status" value="1"/>
</dbReference>
<dbReference type="InterPro" id="IPR036398">
    <property type="entry name" value="CA_dom_sf"/>
</dbReference>
<evidence type="ECO:0000313" key="10">
    <source>
        <dbReference type="Proteomes" id="UP000887575"/>
    </source>
</evidence>
<dbReference type="GO" id="GO:0008270">
    <property type="term" value="F:zinc ion binding"/>
    <property type="evidence" value="ECO:0007669"/>
    <property type="project" value="UniProtKB-UniRule"/>
</dbReference>
<dbReference type="Gene3D" id="3.10.200.10">
    <property type="entry name" value="Alpha carbonic anhydrase"/>
    <property type="match status" value="1"/>
</dbReference>
<evidence type="ECO:0000259" key="9">
    <source>
        <dbReference type="PROSITE" id="PS51144"/>
    </source>
</evidence>
<keyword evidence="10" id="KW-1185">Reference proteome</keyword>
<dbReference type="WBParaSite" id="MBELARI_LOCUS13826">
    <property type="protein sequence ID" value="MBELARI_LOCUS13826"/>
    <property type="gene ID" value="MBELARI_LOCUS13826"/>
</dbReference>